<comment type="caution">
    <text evidence="1">The sequence shown here is derived from an EMBL/GenBank/DDBJ whole genome shotgun (WGS) entry which is preliminary data.</text>
</comment>
<dbReference type="Proteomes" id="UP000321947">
    <property type="component" value="Unassembled WGS sequence"/>
</dbReference>
<name>A0A5A7U3T6_CUCMM</name>
<dbReference type="Proteomes" id="UP000321393">
    <property type="component" value="Unassembled WGS sequence"/>
</dbReference>
<dbReference type="PANTHER" id="PTHR11439:SF467">
    <property type="entry name" value="INTEGRASE CATALYTIC DOMAIN-CONTAINING PROTEIN"/>
    <property type="match status" value="1"/>
</dbReference>
<protein>
    <submittedName>
        <fullName evidence="1">Gag/pol protein</fullName>
    </submittedName>
</protein>
<dbReference type="AlphaFoldDB" id="A0A5A7U3T6"/>
<accession>A0A5A7U3T6</accession>
<dbReference type="EMBL" id="SSTE01012982">
    <property type="protein sequence ID" value="KAA0048221.1"/>
    <property type="molecule type" value="Genomic_DNA"/>
</dbReference>
<reference evidence="3 4" key="1">
    <citation type="submission" date="2019-08" db="EMBL/GenBank/DDBJ databases">
        <title>Draft genome sequences of two oriental melons (Cucumis melo L. var makuwa).</title>
        <authorList>
            <person name="Kwon S.-Y."/>
        </authorList>
    </citation>
    <scope>NUCLEOTIDE SEQUENCE [LARGE SCALE GENOMIC DNA]</scope>
    <source>
        <strain evidence="4">cv. Chang Bougi</strain>
        <strain evidence="3">cv. SW 3</strain>
        <tissue evidence="1">Leaf</tissue>
    </source>
</reference>
<dbReference type="CDD" id="cd09272">
    <property type="entry name" value="RNase_HI_RT_Ty1"/>
    <property type="match status" value="1"/>
</dbReference>
<evidence type="ECO:0000313" key="1">
    <source>
        <dbReference type="EMBL" id="KAA0048221.1"/>
    </source>
</evidence>
<evidence type="ECO:0000313" key="2">
    <source>
        <dbReference type="EMBL" id="TYK08035.1"/>
    </source>
</evidence>
<organism evidence="1 3">
    <name type="scientific">Cucumis melo var. makuwa</name>
    <name type="common">Oriental melon</name>
    <dbReference type="NCBI Taxonomy" id="1194695"/>
    <lineage>
        <taxon>Eukaryota</taxon>
        <taxon>Viridiplantae</taxon>
        <taxon>Streptophyta</taxon>
        <taxon>Embryophyta</taxon>
        <taxon>Tracheophyta</taxon>
        <taxon>Spermatophyta</taxon>
        <taxon>Magnoliopsida</taxon>
        <taxon>eudicotyledons</taxon>
        <taxon>Gunneridae</taxon>
        <taxon>Pentapetalae</taxon>
        <taxon>rosids</taxon>
        <taxon>fabids</taxon>
        <taxon>Cucurbitales</taxon>
        <taxon>Cucurbitaceae</taxon>
        <taxon>Benincaseae</taxon>
        <taxon>Cucumis</taxon>
    </lineage>
</organism>
<gene>
    <name evidence="2" type="ORF">E5676_scaffold265G001810</name>
    <name evidence="1" type="ORF">E6C27_scaffold63G001360</name>
</gene>
<evidence type="ECO:0000313" key="3">
    <source>
        <dbReference type="Proteomes" id="UP000321393"/>
    </source>
</evidence>
<dbReference type="PANTHER" id="PTHR11439">
    <property type="entry name" value="GAG-POL-RELATED RETROTRANSPOSON"/>
    <property type="match status" value="1"/>
</dbReference>
<proteinExistence type="predicted"/>
<sequence>MLEYGIEDLILTGYAGSDFQMDKDAKKSTSRSVFTLNGGAVIWRSVKQTYIADSTMEAEYVTTCEAAKEAVWLRKFLTVFLQRHNRLHIEKLIGKEKEVVSLPVGDGR</sequence>
<dbReference type="STRING" id="1194695.A0A5A7U3T6"/>
<dbReference type="OrthoDB" id="1721964at2759"/>
<evidence type="ECO:0000313" key="4">
    <source>
        <dbReference type="Proteomes" id="UP000321947"/>
    </source>
</evidence>
<dbReference type="EMBL" id="SSTD01012952">
    <property type="protein sequence ID" value="TYK08035.1"/>
    <property type="molecule type" value="Genomic_DNA"/>
</dbReference>